<proteinExistence type="evidence at transcript level"/>
<reference evidence="1" key="2">
    <citation type="journal article" date="2006" name="PLoS Pathog.">
        <title>New perspectives on host-parasite interplay by comparative transcriptomic and proteomic analyses of Schistosoma japonicum.</title>
        <authorList>
            <person name="Liu F."/>
            <person name="Lu J."/>
            <person name="Hu W."/>
            <person name="Wang S.Y."/>
            <person name="Cui S.J."/>
            <person name="Chi M."/>
            <person name="Yan Q."/>
            <person name="Wang X.R."/>
            <person name="Song H.D."/>
            <person name="Xu X.N."/>
            <person name="Wang J.J."/>
            <person name="Zhang X.L."/>
            <person name="Zhang X."/>
            <person name="Wang Z.Q."/>
            <person name="Xue C.L."/>
            <person name="Brindley P.J."/>
            <person name="McManus D.P."/>
            <person name="Yang P.Y."/>
            <person name="Feng Z."/>
            <person name="Chen Z."/>
            <person name="Han Z.G."/>
        </authorList>
    </citation>
    <scope>NUCLEOTIDE SEQUENCE</scope>
</reference>
<accession>Q5C825</accession>
<organism evidence="1">
    <name type="scientific">Schistosoma japonicum</name>
    <name type="common">Blood fluke</name>
    <dbReference type="NCBI Taxonomy" id="6182"/>
    <lineage>
        <taxon>Eukaryota</taxon>
        <taxon>Metazoa</taxon>
        <taxon>Spiralia</taxon>
        <taxon>Lophotrochozoa</taxon>
        <taxon>Platyhelminthes</taxon>
        <taxon>Trematoda</taxon>
        <taxon>Digenea</taxon>
        <taxon>Strigeidida</taxon>
        <taxon>Schistosomatoidea</taxon>
        <taxon>Schistosomatidae</taxon>
        <taxon>Schistosoma</taxon>
    </lineage>
</organism>
<sequence length="94" mass="10189">MRSSKFFSISADCSFLISIDFHLAARFLRAFSSSATNSSDFAIRISASAKFFSVNASVQEISLYFLSVSLAASVASSTAFFSCSTFLSYVSILF</sequence>
<evidence type="ECO:0000313" key="1">
    <source>
        <dbReference type="EMBL" id="AAX24199.1"/>
    </source>
</evidence>
<reference evidence="1" key="1">
    <citation type="submission" date="2005-03" db="EMBL/GenBank/DDBJ databases">
        <authorList>
            <person name="Han Z."/>
        </authorList>
    </citation>
    <scope>NUCLEOTIDE SEQUENCE</scope>
</reference>
<dbReference type="AlphaFoldDB" id="Q5C825"/>
<name>Q5C825_SCHJA</name>
<protein>
    <submittedName>
        <fullName evidence="1">Uncharacterized protein</fullName>
    </submittedName>
</protein>
<dbReference type="EMBL" id="AY808310">
    <property type="protein sequence ID" value="AAX24199.1"/>
    <property type="molecule type" value="mRNA"/>
</dbReference>